<accession>A0ABS1CAW9</accession>
<dbReference type="Proteomes" id="UP000823123">
    <property type="component" value="Unassembled WGS sequence"/>
</dbReference>
<dbReference type="PROSITE" id="PS50206">
    <property type="entry name" value="RHODANESE_3"/>
    <property type="match status" value="1"/>
</dbReference>
<keyword evidence="4" id="KW-1185">Reference proteome</keyword>
<dbReference type="PANTHER" id="PTHR45431">
    <property type="entry name" value="RHODANESE-LIKE DOMAIN-CONTAINING PROTEIN 15, CHLOROPLASTIC"/>
    <property type="match status" value="1"/>
</dbReference>
<dbReference type="PANTHER" id="PTHR45431:SF3">
    <property type="entry name" value="RHODANESE-LIKE DOMAIN-CONTAINING PROTEIN 15, CHLOROPLASTIC"/>
    <property type="match status" value="1"/>
</dbReference>
<dbReference type="InterPro" id="IPR001763">
    <property type="entry name" value="Rhodanese-like_dom"/>
</dbReference>
<proteinExistence type="predicted"/>
<feature type="domain" description="Rhodanese" evidence="2">
    <location>
        <begin position="51"/>
        <end position="137"/>
    </location>
</feature>
<evidence type="ECO:0000313" key="4">
    <source>
        <dbReference type="Proteomes" id="UP000823123"/>
    </source>
</evidence>
<dbReference type="Pfam" id="PF00581">
    <property type="entry name" value="Rhodanese"/>
    <property type="match status" value="1"/>
</dbReference>
<name>A0ABS1CAW9_9FIRM</name>
<dbReference type="InterPro" id="IPR036873">
    <property type="entry name" value="Rhodanese-like_dom_sf"/>
</dbReference>
<evidence type="ECO:0000313" key="3">
    <source>
        <dbReference type="EMBL" id="MBK1469274.1"/>
    </source>
</evidence>
<dbReference type="Gene3D" id="3.40.250.10">
    <property type="entry name" value="Rhodanese-like domain"/>
    <property type="match status" value="1"/>
</dbReference>
<dbReference type="EMBL" id="JACVDA010000043">
    <property type="protein sequence ID" value="MBK1469274.1"/>
    <property type="molecule type" value="Genomic_DNA"/>
</dbReference>
<protein>
    <submittedName>
        <fullName evidence="3">Rhodanese-like domain-containing protein</fullName>
    </submittedName>
</protein>
<keyword evidence="1" id="KW-0732">Signal</keyword>
<gene>
    <name evidence="3" type="ORF">IBJ83_08270</name>
</gene>
<sequence>MKKLSKILLLSLVTATTLVGCGAKNDTKTTDKKQSETKRDLVKGDVLLEEQKKGATVIDVRKPEQYNEGHIKNAINIPLASIEKDIEAKAPKKDTKIFLYCNTGKQSGQAFEKLKKMGYTNVSNAQGVKQYKYDLVK</sequence>
<dbReference type="InterPro" id="IPR052367">
    <property type="entry name" value="Thiosulfate_ST/Rhodanese-like"/>
</dbReference>
<dbReference type="SMART" id="SM00450">
    <property type="entry name" value="RHOD"/>
    <property type="match status" value="1"/>
</dbReference>
<organism evidence="3 4">
    <name type="scientific">Parvimonas parva</name>
    <dbReference type="NCBI Taxonomy" id="2769485"/>
    <lineage>
        <taxon>Bacteria</taxon>
        <taxon>Bacillati</taxon>
        <taxon>Bacillota</taxon>
        <taxon>Tissierellia</taxon>
        <taxon>Tissierellales</taxon>
        <taxon>Peptoniphilaceae</taxon>
        <taxon>Parvimonas</taxon>
    </lineage>
</organism>
<reference evidence="3 4" key="1">
    <citation type="submission" date="2020-09" db="EMBL/GenBank/DDBJ databases">
        <title>Parvimonas S3374 sp. nov.</title>
        <authorList>
            <person name="Buhl M."/>
        </authorList>
    </citation>
    <scope>NUCLEOTIDE SEQUENCE [LARGE SCALE GENOMIC DNA]</scope>
    <source>
        <strain evidence="3 4">S3374</strain>
    </source>
</reference>
<dbReference type="PROSITE" id="PS51257">
    <property type="entry name" value="PROKAR_LIPOPROTEIN"/>
    <property type="match status" value="1"/>
</dbReference>
<dbReference type="CDD" id="cd00158">
    <property type="entry name" value="RHOD"/>
    <property type="match status" value="1"/>
</dbReference>
<dbReference type="RefSeq" id="WP_201276071.1">
    <property type="nucleotide sequence ID" value="NZ_JACVDA010000043.1"/>
</dbReference>
<comment type="caution">
    <text evidence="3">The sequence shown here is derived from an EMBL/GenBank/DDBJ whole genome shotgun (WGS) entry which is preliminary data.</text>
</comment>
<evidence type="ECO:0000256" key="1">
    <source>
        <dbReference type="SAM" id="SignalP"/>
    </source>
</evidence>
<dbReference type="SUPFAM" id="SSF52821">
    <property type="entry name" value="Rhodanese/Cell cycle control phosphatase"/>
    <property type="match status" value="1"/>
</dbReference>
<feature type="signal peptide" evidence="1">
    <location>
        <begin position="1"/>
        <end position="19"/>
    </location>
</feature>
<evidence type="ECO:0000259" key="2">
    <source>
        <dbReference type="PROSITE" id="PS50206"/>
    </source>
</evidence>
<feature type="chain" id="PRO_5046384599" evidence="1">
    <location>
        <begin position="20"/>
        <end position="137"/>
    </location>
</feature>